<accession>A0ABR8DH51</accession>
<dbReference type="Pfam" id="PF05430">
    <property type="entry name" value="Methyltransf_30"/>
    <property type="match status" value="1"/>
</dbReference>
<evidence type="ECO:0000259" key="1">
    <source>
        <dbReference type="Pfam" id="PF05430"/>
    </source>
</evidence>
<comment type="caution">
    <text evidence="2">The sequence shown here is derived from an EMBL/GenBank/DDBJ whole genome shotgun (WGS) entry which is preliminary data.</text>
</comment>
<dbReference type="Proteomes" id="UP000623440">
    <property type="component" value="Unassembled WGS sequence"/>
</dbReference>
<dbReference type="RefSeq" id="WP_190939468.1">
    <property type="nucleotide sequence ID" value="NZ_JACJSI010000005.1"/>
</dbReference>
<dbReference type="InterPro" id="IPR029063">
    <property type="entry name" value="SAM-dependent_MTases_sf"/>
</dbReference>
<dbReference type="PANTHER" id="PTHR39963">
    <property type="entry name" value="SLL0983 PROTEIN"/>
    <property type="match status" value="1"/>
</dbReference>
<dbReference type="PANTHER" id="PTHR39963:SF1">
    <property type="entry name" value="MNMC-LIKE METHYLTRANSFERASE DOMAIN-CONTAINING PROTEIN"/>
    <property type="match status" value="1"/>
</dbReference>
<evidence type="ECO:0000313" key="3">
    <source>
        <dbReference type="Proteomes" id="UP000623440"/>
    </source>
</evidence>
<dbReference type="EMBL" id="JACJSI010000005">
    <property type="protein sequence ID" value="MBD2528834.1"/>
    <property type="molecule type" value="Genomic_DNA"/>
</dbReference>
<gene>
    <name evidence="2" type="ORF">H6G97_04335</name>
</gene>
<proteinExistence type="predicted"/>
<name>A0ABR8DH51_9NOSO</name>
<dbReference type="InterPro" id="IPR008471">
    <property type="entry name" value="MnmC-like_methylTransf"/>
</dbReference>
<evidence type="ECO:0000313" key="2">
    <source>
        <dbReference type="EMBL" id="MBD2528834.1"/>
    </source>
</evidence>
<reference evidence="2 3" key="1">
    <citation type="journal article" date="2020" name="ISME J.">
        <title>Comparative genomics reveals insights into cyanobacterial evolution and habitat adaptation.</title>
        <authorList>
            <person name="Chen M.Y."/>
            <person name="Teng W.K."/>
            <person name="Zhao L."/>
            <person name="Hu C.X."/>
            <person name="Zhou Y.K."/>
            <person name="Han B.P."/>
            <person name="Song L.R."/>
            <person name="Shu W.S."/>
        </authorList>
    </citation>
    <scope>NUCLEOTIDE SEQUENCE [LARGE SCALE GENOMIC DNA]</scope>
    <source>
        <strain evidence="2 3">FACHB-838</strain>
    </source>
</reference>
<sequence>MSDLENFTPKLTADGSFTFVSQEFGESFHSHHGARQESFFKFVEPTQLATVAQKPVLRLLDICYGLGYNTAAALQTIWAVNPRCCVEVIGLELNPTVPQAAIAHHLFDNWNCNYIEILKELAFNNQVQTPCLKAKLLIGDARTTIQLVHQSDFWADAIFLDAFSPPQCPQLWTVEFIKQVSLCLAPDGLLATYSCAAAVRTALLSAGLVIGSTPPVGRRSPGTVAAKQTLLPRGDVKGDRAALASLRASGGFSLEQLPSSRDDVFSATLPLSQVEKEHLLTRAAVPYRDPQLSDLTEVIVMRRQQEQQTSWLEPTSHWRKRWLLGRQGRDFMRTSL</sequence>
<keyword evidence="3" id="KW-1185">Reference proteome</keyword>
<organism evidence="2 3">
    <name type="scientific">Nostoc flagelliforme FACHB-838</name>
    <dbReference type="NCBI Taxonomy" id="2692904"/>
    <lineage>
        <taxon>Bacteria</taxon>
        <taxon>Bacillati</taxon>
        <taxon>Cyanobacteriota</taxon>
        <taxon>Cyanophyceae</taxon>
        <taxon>Nostocales</taxon>
        <taxon>Nostocaceae</taxon>
        <taxon>Nostoc</taxon>
    </lineage>
</organism>
<dbReference type="SUPFAM" id="SSF53335">
    <property type="entry name" value="S-adenosyl-L-methionine-dependent methyltransferases"/>
    <property type="match status" value="1"/>
</dbReference>
<feature type="domain" description="MnmC-like methyltransferase" evidence="1">
    <location>
        <begin position="108"/>
        <end position="227"/>
    </location>
</feature>
<protein>
    <recommendedName>
        <fullName evidence="1">MnmC-like methyltransferase domain-containing protein</fullName>
    </recommendedName>
</protein>
<dbReference type="Gene3D" id="3.40.50.150">
    <property type="entry name" value="Vaccinia Virus protein VP39"/>
    <property type="match status" value="1"/>
</dbReference>